<evidence type="ECO:0000313" key="1">
    <source>
        <dbReference type="EMBL" id="KAK5689735.1"/>
    </source>
</evidence>
<organism evidence="1 2">
    <name type="scientific">Elasticomyces elasticus</name>
    <dbReference type="NCBI Taxonomy" id="574655"/>
    <lineage>
        <taxon>Eukaryota</taxon>
        <taxon>Fungi</taxon>
        <taxon>Dikarya</taxon>
        <taxon>Ascomycota</taxon>
        <taxon>Pezizomycotina</taxon>
        <taxon>Dothideomycetes</taxon>
        <taxon>Dothideomycetidae</taxon>
        <taxon>Mycosphaerellales</taxon>
        <taxon>Teratosphaeriaceae</taxon>
        <taxon>Elasticomyces</taxon>
    </lineage>
</organism>
<dbReference type="Proteomes" id="UP001310594">
    <property type="component" value="Unassembled WGS sequence"/>
</dbReference>
<name>A0AAN7ZQB9_9PEZI</name>
<comment type="caution">
    <text evidence="1">The sequence shown here is derived from an EMBL/GenBank/DDBJ whole genome shotgun (WGS) entry which is preliminary data.</text>
</comment>
<proteinExistence type="predicted"/>
<reference evidence="1" key="1">
    <citation type="submission" date="2023-08" db="EMBL/GenBank/DDBJ databases">
        <title>Black Yeasts Isolated from many extreme environments.</title>
        <authorList>
            <person name="Coleine C."/>
            <person name="Stajich J.E."/>
            <person name="Selbmann L."/>
        </authorList>
    </citation>
    <scope>NUCLEOTIDE SEQUENCE</scope>
    <source>
        <strain evidence="1">CCFEE 5810</strain>
    </source>
</reference>
<sequence>MAASSHSNAEVTGFFRLPPELRLAIYGLAVTKPDCMNIENSQATINGSIILPAVMRISKTMREDATDICQKHLLEPRSVLTGRDESIHELLWSEDRYWRRGSSWGALNASSRIRLGGRRQQRDGRHWMVRIDEVVTKLE</sequence>
<dbReference type="AlphaFoldDB" id="A0AAN7ZQB9"/>
<protein>
    <submittedName>
        <fullName evidence="1">Uncharacterized protein</fullName>
    </submittedName>
</protein>
<gene>
    <name evidence="1" type="ORF">LTR97_012734</name>
</gene>
<evidence type="ECO:0000313" key="2">
    <source>
        <dbReference type="Proteomes" id="UP001310594"/>
    </source>
</evidence>
<accession>A0AAN7ZQB9</accession>
<dbReference type="EMBL" id="JAVRQU010000029">
    <property type="protein sequence ID" value="KAK5689735.1"/>
    <property type="molecule type" value="Genomic_DNA"/>
</dbReference>